<feature type="region of interest" description="Disordered" evidence="1">
    <location>
        <begin position="1"/>
        <end position="113"/>
    </location>
</feature>
<dbReference type="Gene3D" id="3.30.70.1820">
    <property type="entry name" value="L1 transposable element, RRM domain"/>
    <property type="match status" value="1"/>
</dbReference>
<evidence type="ECO:0000313" key="3">
    <source>
        <dbReference type="Proteomes" id="UP001295444"/>
    </source>
</evidence>
<protein>
    <recommendedName>
        <fullName evidence="4">L1 transposable element RRM domain-containing protein</fullName>
    </recommendedName>
</protein>
<dbReference type="AlphaFoldDB" id="A0AAD1WAZ7"/>
<feature type="compositionally biased region" description="Polar residues" evidence="1">
    <location>
        <begin position="92"/>
        <end position="110"/>
    </location>
</feature>
<dbReference type="PANTHER" id="PTHR11505">
    <property type="entry name" value="L1 TRANSPOSABLE ELEMENT-RELATED"/>
    <property type="match status" value="1"/>
</dbReference>
<feature type="compositionally biased region" description="Basic and acidic residues" evidence="1">
    <location>
        <begin position="22"/>
        <end position="31"/>
    </location>
</feature>
<accession>A0AAD1WAZ7</accession>
<organism evidence="2 3">
    <name type="scientific">Pelobates cultripes</name>
    <name type="common">Western spadefoot toad</name>
    <dbReference type="NCBI Taxonomy" id="61616"/>
    <lineage>
        <taxon>Eukaryota</taxon>
        <taxon>Metazoa</taxon>
        <taxon>Chordata</taxon>
        <taxon>Craniata</taxon>
        <taxon>Vertebrata</taxon>
        <taxon>Euteleostomi</taxon>
        <taxon>Amphibia</taxon>
        <taxon>Batrachia</taxon>
        <taxon>Anura</taxon>
        <taxon>Pelobatoidea</taxon>
        <taxon>Pelobatidae</taxon>
        <taxon>Pelobates</taxon>
    </lineage>
</organism>
<dbReference type="EMBL" id="OW240916">
    <property type="protein sequence ID" value="CAH2295758.1"/>
    <property type="molecule type" value="Genomic_DNA"/>
</dbReference>
<keyword evidence="3" id="KW-1185">Reference proteome</keyword>
<reference evidence="2" key="1">
    <citation type="submission" date="2022-03" db="EMBL/GenBank/DDBJ databases">
        <authorList>
            <person name="Alioto T."/>
            <person name="Alioto T."/>
            <person name="Gomez Garrido J."/>
        </authorList>
    </citation>
    <scope>NUCLEOTIDE SEQUENCE</scope>
</reference>
<gene>
    <name evidence="2" type="ORF">PECUL_23A026798</name>
</gene>
<dbReference type="Proteomes" id="UP001295444">
    <property type="component" value="Chromosome 05"/>
</dbReference>
<sequence length="403" mass="44523">MLGRVRLRSHSIPIFPLGGGESRTRLRERVSGGRGVMEPRWPREERAPLHQSPIAQNTHRPASLMGRTKRPEHTQTPKNSQQRPLDGFLQPQAGSSGSSTSPKMATSPASEQEIPALSRIESSLRDLTASAVTKSDLQAITTAIQETLRTEIAGIRTELTSQAGRITAVEEASEALTARVAATDMAVARQGEMLLSVRRHLEDVDNRGRRCNIRVRGVPEAEGPEDAVAILTELFCSLLQPSPPTEIEFERAHRALRPRTVEEGPRDFICCLHSFPVKNAIMLKARERQTWPFRGAHKYRALWENWAFPHRRYESTPCSAHRRPRGPDIPRGIKSATQVYPQSDLASSLYHLPPRLARAGLTPTVDASCPLLFPGSQVLWVKVLRLGRGGNGHGNMGGGPDHP</sequence>
<name>A0AAD1WAZ7_PELCU</name>
<evidence type="ECO:0000313" key="2">
    <source>
        <dbReference type="EMBL" id="CAH2295758.1"/>
    </source>
</evidence>
<proteinExistence type="predicted"/>
<evidence type="ECO:0000256" key="1">
    <source>
        <dbReference type="SAM" id="MobiDB-lite"/>
    </source>
</evidence>
<evidence type="ECO:0008006" key="4">
    <source>
        <dbReference type="Google" id="ProtNLM"/>
    </source>
</evidence>
<dbReference type="InterPro" id="IPR004244">
    <property type="entry name" value="Transposase_22"/>
</dbReference>